<protein>
    <submittedName>
        <fullName evidence="9">RND transporter</fullName>
    </submittedName>
</protein>
<dbReference type="InterPro" id="IPR003423">
    <property type="entry name" value="OMP_efflux"/>
</dbReference>
<comment type="caution">
    <text evidence="9">The sequence shown here is derived from an EMBL/GenBank/DDBJ whole genome shotgun (WGS) entry which is preliminary data.</text>
</comment>
<evidence type="ECO:0000256" key="2">
    <source>
        <dbReference type="ARBA" id="ARBA00007613"/>
    </source>
</evidence>
<dbReference type="AlphaFoldDB" id="A0A5N4W5Y0"/>
<dbReference type="RefSeq" id="WP_151505396.1">
    <property type="nucleotide sequence ID" value="NZ_VXLD01000019.1"/>
</dbReference>
<reference evidence="9 10" key="1">
    <citation type="submission" date="2019-09" db="EMBL/GenBank/DDBJ databases">
        <title>Draft genome sequence of Acinetobacter tandoii W4-4-4 isolated from environmental water sample.</title>
        <authorList>
            <person name="Wee S.K."/>
            <person name="Yan B."/>
            <person name="Mustaffa S.B."/>
            <person name="Yap E.P.H."/>
        </authorList>
    </citation>
    <scope>NUCLEOTIDE SEQUENCE [LARGE SCALE GENOMIC DNA]</scope>
    <source>
        <strain evidence="9 10">W4-4-4</strain>
    </source>
</reference>
<sequence>MTPIKSRLGWILVSPFFVLVTPVKADTFYDYLSHKKDEIHQILGKESNDSFYKVNIGKLSEFDLASTSMHEDLPLVTSSKNQVNQQTKTIASNETWLEGNQELSFVEAVHQALRHRPEITQSIAMIAGQGANIDAAKAEYFPQVSGGITTADLTTGERGRQLYTLSATQMLYDFGKIKSSVDIEKAKLLQEQANALVNIDDIAYQTANAIVNIKRYQEIVRIADQQIKGIARIAEIANLRANAGISSQADPVQAQSDLEAAESNKIVQENQLKQYQQKLRNLLGRDVSNQQIKIPETIVKNAGLYEQTQFNLVPEMMAAQAAIQVAKFQKEQTKLSAYPTINVKGSLSQALNGTNPNNNKDDGFYNSIMLEATSDFFQGGAIRSKQRSASYAEEAAKAELNAVYLDVLDQVQLIREEIENKQKQIQTLTARQQSTTRTKELYQEQYKLGTRSVVDLLNSEQAIHSAAQEIETAKYDIYANLVQYIKITGRTRDLYQLNNISIQGFEIQP</sequence>
<keyword evidence="8" id="KW-0175">Coiled coil</keyword>
<dbReference type="Pfam" id="PF02321">
    <property type="entry name" value="OEP"/>
    <property type="match status" value="2"/>
</dbReference>
<evidence type="ECO:0000256" key="1">
    <source>
        <dbReference type="ARBA" id="ARBA00004442"/>
    </source>
</evidence>
<evidence type="ECO:0000256" key="8">
    <source>
        <dbReference type="SAM" id="Coils"/>
    </source>
</evidence>
<evidence type="ECO:0000256" key="6">
    <source>
        <dbReference type="ARBA" id="ARBA00023136"/>
    </source>
</evidence>
<dbReference type="SUPFAM" id="SSF56954">
    <property type="entry name" value="Outer membrane efflux proteins (OEP)"/>
    <property type="match status" value="1"/>
</dbReference>
<evidence type="ECO:0000256" key="4">
    <source>
        <dbReference type="ARBA" id="ARBA00022452"/>
    </source>
</evidence>
<comment type="subcellular location">
    <subcellularLocation>
        <location evidence="1">Cell outer membrane</location>
    </subcellularLocation>
</comment>
<feature type="coiled-coil region" evidence="8">
    <location>
        <begin position="258"/>
        <end position="285"/>
    </location>
</feature>
<keyword evidence="7" id="KW-0998">Cell outer membrane</keyword>
<evidence type="ECO:0000256" key="7">
    <source>
        <dbReference type="ARBA" id="ARBA00023237"/>
    </source>
</evidence>
<dbReference type="GO" id="GO:1990281">
    <property type="term" value="C:efflux pump complex"/>
    <property type="evidence" value="ECO:0007669"/>
    <property type="project" value="TreeGrafter"/>
</dbReference>
<keyword evidence="3" id="KW-0813">Transport</keyword>
<keyword evidence="5" id="KW-0812">Transmembrane</keyword>
<accession>A0A5N4W5Y0</accession>
<dbReference type="Gene3D" id="1.20.1600.10">
    <property type="entry name" value="Outer membrane efflux proteins (OEP)"/>
    <property type="match status" value="1"/>
</dbReference>
<dbReference type="Proteomes" id="UP000325788">
    <property type="component" value="Unassembled WGS sequence"/>
</dbReference>
<dbReference type="GO" id="GO:0009279">
    <property type="term" value="C:cell outer membrane"/>
    <property type="evidence" value="ECO:0007669"/>
    <property type="project" value="UniProtKB-SubCell"/>
</dbReference>
<keyword evidence="4" id="KW-1134">Transmembrane beta strand</keyword>
<keyword evidence="6" id="KW-0472">Membrane</keyword>
<comment type="similarity">
    <text evidence="2">Belongs to the outer membrane factor (OMF) (TC 1.B.17) family.</text>
</comment>
<name>A0A5N4W5Y0_9GAMM</name>
<dbReference type="PANTHER" id="PTHR30026:SF22">
    <property type="entry name" value="OUTER MEMBRANE EFFLUX PROTEIN"/>
    <property type="match status" value="1"/>
</dbReference>
<gene>
    <name evidence="9" type="ORF">F4W09_16230</name>
</gene>
<evidence type="ECO:0000313" key="10">
    <source>
        <dbReference type="Proteomes" id="UP000325788"/>
    </source>
</evidence>
<dbReference type="GO" id="GO:0015288">
    <property type="term" value="F:porin activity"/>
    <property type="evidence" value="ECO:0007669"/>
    <property type="project" value="TreeGrafter"/>
</dbReference>
<organism evidence="9 10">
    <name type="scientific">Acinetobacter tandoii</name>
    <dbReference type="NCBI Taxonomy" id="202954"/>
    <lineage>
        <taxon>Bacteria</taxon>
        <taxon>Pseudomonadati</taxon>
        <taxon>Pseudomonadota</taxon>
        <taxon>Gammaproteobacteria</taxon>
        <taxon>Moraxellales</taxon>
        <taxon>Moraxellaceae</taxon>
        <taxon>Acinetobacter</taxon>
    </lineage>
</organism>
<dbReference type="GO" id="GO:0015562">
    <property type="term" value="F:efflux transmembrane transporter activity"/>
    <property type="evidence" value="ECO:0007669"/>
    <property type="project" value="InterPro"/>
</dbReference>
<evidence type="ECO:0000256" key="5">
    <source>
        <dbReference type="ARBA" id="ARBA00022692"/>
    </source>
</evidence>
<proteinExistence type="inferred from homology"/>
<evidence type="ECO:0000313" key="9">
    <source>
        <dbReference type="EMBL" id="KAB1851686.1"/>
    </source>
</evidence>
<evidence type="ECO:0000256" key="3">
    <source>
        <dbReference type="ARBA" id="ARBA00022448"/>
    </source>
</evidence>
<dbReference type="EMBL" id="VXLD01000019">
    <property type="protein sequence ID" value="KAB1851686.1"/>
    <property type="molecule type" value="Genomic_DNA"/>
</dbReference>
<dbReference type="InterPro" id="IPR051906">
    <property type="entry name" value="TolC-like"/>
</dbReference>
<dbReference type="PANTHER" id="PTHR30026">
    <property type="entry name" value="OUTER MEMBRANE PROTEIN TOLC"/>
    <property type="match status" value="1"/>
</dbReference>